<keyword evidence="2 4" id="KW-0238">DNA-binding</keyword>
<dbReference type="PROSITE" id="PS50977">
    <property type="entry name" value="HTH_TETR_2"/>
    <property type="match status" value="1"/>
</dbReference>
<keyword evidence="1" id="KW-0805">Transcription regulation</keyword>
<name>A0ABS2U2N0_9ACTN</name>
<evidence type="ECO:0000256" key="1">
    <source>
        <dbReference type="ARBA" id="ARBA00023015"/>
    </source>
</evidence>
<protein>
    <submittedName>
        <fullName evidence="7">TetR/AcrR family transcriptional regulator</fullName>
    </submittedName>
</protein>
<dbReference type="InterPro" id="IPR001647">
    <property type="entry name" value="HTH_TetR"/>
</dbReference>
<dbReference type="Proteomes" id="UP000749040">
    <property type="component" value="Unassembled WGS sequence"/>
</dbReference>
<gene>
    <name evidence="7" type="ORF">ITX44_31580</name>
</gene>
<sequence>MSGTRQPGTPSSPARDRLLAAAYDLLAERGVGEASLRELAAGLGTSHRMLIYHFGSREGLLAQVVELAEERQREAFADLTGAAGGRTDQAARAFWQRLADPSLAPAERLFFELYGQALQGRPWAAGMLPGVVERWLPPLTELFAEGGAVPPPVAAARARLALATARGLLLDLLATGDRAAVEAAAEQFMGLFPHGGGEPGGSTSPAGPAAGSRSGA</sequence>
<proteinExistence type="predicted"/>
<comment type="caution">
    <text evidence="7">The sequence shown here is derived from an EMBL/GenBank/DDBJ whole genome shotgun (WGS) entry which is preliminary data.</text>
</comment>
<dbReference type="PRINTS" id="PR00455">
    <property type="entry name" value="HTHTETR"/>
</dbReference>
<dbReference type="EMBL" id="JADKYB010000022">
    <property type="protein sequence ID" value="MBM9509006.1"/>
    <property type="molecule type" value="Genomic_DNA"/>
</dbReference>
<dbReference type="PANTHER" id="PTHR30055">
    <property type="entry name" value="HTH-TYPE TRANSCRIPTIONAL REGULATOR RUTR"/>
    <property type="match status" value="1"/>
</dbReference>
<evidence type="ECO:0000256" key="4">
    <source>
        <dbReference type="PROSITE-ProRule" id="PRU00335"/>
    </source>
</evidence>
<dbReference type="Gene3D" id="1.10.357.10">
    <property type="entry name" value="Tetracycline Repressor, domain 2"/>
    <property type="match status" value="1"/>
</dbReference>
<organism evidence="7 8">
    <name type="scientific">Actinacidiphila acididurans</name>
    <dbReference type="NCBI Taxonomy" id="2784346"/>
    <lineage>
        <taxon>Bacteria</taxon>
        <taxon>Bacillati</taxon>
        <taxon>Actinomycetota</taxon>
        <taxon>Actinomycetes</taxon>
        <taxon>Kitasatosporales</taxon>
        <taxon>Streptomycetaceae</taxon>
        <taxon>Actinacidiphila</taxon>
    </lineage>
</organism>
<keyword evidence="3" id="KW-0804">Transcription</keyword>
<keyword evidence="8" id="KW-1185">Reference proteome</keyword>
<dbReference type="InterPro" id="IPR050109">
    <property type="entry name" value="HTH-type_TetR-like_transc_reg"/>
</dbReference>
<evidence type="ECO:0000256" key="5">
    <source>
        <dbReference type="SAM" id="MobiDB-lite"/>
    </source>
</evidence>
<dbReference type="Pfam" id="PF00440">
    <property type="entry name" value="TetR_N"/>
    <property type="match status" value="1"/>
</dbReference>
<evidence type="ECO:0000313" key="8">
    <source>
        <dbReference type="Proteomes" id="UP000749040"/>
    </source>
</evidence>
<accession>A0ABS2U2N0</accession>
<evidence type="ECO:0000313" key="7">
    <source>
        <dbReference type="EMBL" id="MBM9509006.1"/>
    </source>
</evidence>
<evidence type="ECO:0000256" key="2">
    <source>
        <dbReference type="ARBA" id="ARBA00023125"/>
    </source>
</evidence>
<dbReference type="RefSeq" id="WP_205361594.1">
    <property type="nucleotide sequence ID" value="NZ_JADKYB010000022.1"/>
</dbReference>
<feature type="region of interest" description="Disordered" evidence="5">
    <location>
        <begin position="192"/>
        <end position="216"/>
    </location>
</feature>
<evidence type="ECO:0000256" key="3">
    <source>
        <dbReference type="ARBA" id="ARBA00023163"/>
    </source>
</evidence>
<dbReference type="InterPro" id="IPR009057">
    <property type="entry name" value="Homeodomain-like_sf"/>
</dbReference>
<feature type="domain" description="HTH tetR-type" evidence="6">
    <location>
        <begin position="12"/>
        <end position="72"/>
    </location>
</feature>
<feature type="DNA-binding region" description="H-T-H motif" evidence="4">
    <location>
        <begin position="35"/>
        <end position="54"/>
    </location>
</feature>
<dbReference type="PANTHER" id="PTHR30055:SF234">
    <property type="entry name" value="HTH-TYPE TRANSCRIPTIONAL REGULATOR BETI"/>
    <property type="match status" value="1"/>
</dbReference>
<reference evidence="7 8" key="1">
    <citation type="submission" date="2021-01" db="EMBL/GenBank/DDBJ databases">
        <title>Streptomyces acididurans sp. nov., isolated from a peat swamp forest soil.</title>
        <authorList>
            <person name="Chantavorakit T."/>
            <person name="Duangmal K."/>
        </authorList>
    </citation>
    <scope>NUCLEOTIDE SEQUENCE [LARGE SCALE GENOMIC DNA]</scope>
    <source>
        <strain evidence="7 8">KK5PA1</strain>
    </source>
</reference>
<dbReference type="SUPFAM" id="SSF46689">
    <property type="entry name" value="Homeodomain-like"/>
    <property type="match status" value="1"/>
</dbReference>
<feature type="compositionally biased region" description="Low complexity" evidence="5">
    <location>
        <begin position="201"/>
        <end position="216"/>
    </location>
</feature>
<evidence type="ECO:0000259" key="6">
    <source>
        <dbReference type="PROSITE" id="PS50977"/>
    </source>
</evidence>